<accession>A0ABT8GDV4</accession>
<feature type="transmembrane region" description="Helical" evidence="2">
    <location>
        <begin position="100"/>
        <end position="118"/>
    </location>
</feature>
<keyword evidence="2" id="KW-0812">Transmembrane</keyword>
<keyword evidence="2" id="KW-1133">Transmembrane helix</keyword>
<dbReference type="Proteomes" id="UP001172708">
    <property type="component" value="Unassembled WGS sequence"/>
</dbReference>
<feature type="transmembrane region" description="Helical" evidence="2">
    <location>
        <begin position="28"/>
        <end position="50"/>
    </location>
</feature>
<keyword evidence="2" id="KW-0472">Membrane</keyword>
<feature type="transmembrane region" description="Helical" evidence="2">
    <location>
        <begin position="124"/>
        <end position="145"/>
    </location>
</feature>
<evidence type="ECO:0000256" key="2">
    <source>
        <dbReference type="SAM" id="Phobius"/>
    </source>
</evidence>
<protein>
    <recommendedName>
        <fullName evidence="5">DUF805 domain-containing protein</fullName>
    </recommendedName>
</protein>
<feature type="transmembrane region" description="Helical" evidence="2">
    <location>
        <begin position="185"/>
        <end position="207"/>
    </location>
</feature>
<organism evidence="3 4">
    <name type="scientific">Demequina muriae</name>
    <dbReference type="NCBI Taxonomy" id="3051664"/>
    <lineage>
        <taxon>Bacteria</taxon>
        <taxon>Bacillati</taxon>
        <taxon>Actinomycetota</taxon>
        <taxon>Actinomycetes</taxon>
        <taxon>Micrococcales</taxon>
        <taxon>Demequinaceae</taxon>
        <taxon>Demequina</taxon>
    </lineage>
</organism>
<feature type="transmembrane region" description="Helical" evidence="2">
    <location>
        <begin position="70"/>
        <end position="93"/>
    </location>
</feature>
<feature type="region of interest" description="Disordered" evidence="1">
    <location>
        <begin position="277"/>
        <end position="302"/>
    </location>
</feature>
<dbReference type="RefSeq" id="WP_301140785.1">
    <property type="nucleotide sequence ID" value="NZ_JAUHQA010000001.1"/>
</dbReference>
<evidence type="ECO:0000313" key="4">
    <source>
        <dbReference type="Proteomes" id="UP001172708"/>
    </source>
</evidence>
<feature type="compositionally biased region" description="Low complexity" evidence="1">
    <location>
        <begin position="293"/>
        <end position="302"/>
    </location>
</feature>
<comment type="caution">
    <text evidence="3">The sequence shown here is derived from an EMBL/GenBank/DDBJ whole genome shotgun (WGS) entry which is preliminary data.</text>
</comment>
<dbReference type="EMBL" id="JAUHQA010000001">
    <property type="protein sequence ID" value="MDN4479612.1"/>
    <property type="molecule type" value="Genomic_DNA"/>
</dbReference>
<keyword evidence="4" id="KW-1185">Reference proteome</keyword>
<proteinExistence type="predicted"/>
<gene>
    <name evidence="3" type="ORF">QQX02_01565</name>
</gene>
<name>A0ABT8GDV4_9MICO</name>
<evidence type="ECO:0000313" key="3">
    <source>
        <dbReference type="EMBL" id="MDN4479612.1"/>
    </source>
</evidence>
<evidence type="ECO:0008006" key="5">
    <source>
        <dbReference type="Google" id="ProtNLM"/>
    </source>
</evidence>
<evidence type="ECO:0000256" key="1">
    <source>
        <dbReference type="SAM" id="MobiDB-lite"/>
    </source>
</evidence>
<sequence length="302" mass="32970">MAEDVTQPGAPEVTERPFFDWARFRSTLGIIGVFVALLSPVYVLIRVITLAQGDMDAASVVLARTDFARFAMASAAYVVPLGALLSALSIPLFFRNRLAALQWAAFGTMGLFAVVTFTTTEDGVTRWLVGAVWAFSALVMPMALWDISEAMKRENKTYFQLSRDTFFPSRSSRQRGRRGSALRRAFESLLMPVGVIAVLASLLFGLFQSAFSAQPTAWIGFDGESYPFATTWLQTGDGGTYYLRQDTPEEGSTIQWHRGDPLFIVYCDIRPLVEPDGAHCDTNGDGIPPEPSPSAGSSSPAP</sequence>
<reference evidence="3" key="1">
    <citation type="submission" date="2023-06" db="EMBL/GenBank/DDBJ databases">
        <title>Egi l300058.</title>
        <authorList>
            <person name="Gao L."/>
            <person name="Fang B.-Z."/>
            <person name="Li W.-J."/>
        </authorList>
    </citation>
    <scope>NUCLEOTIDE SEQUENCE</scope>
    <source>
        <strain evidence="3">EGI L300058</strain>
    </source>
</reference>